<gene>
    <name evidence="1" type="ORF">S06H3_50473</name>
</gene>
<feature type="non-terminal residue" evidence="1">
    <location>
        <position position="1"/>
    </location>
</feature>
<dbReference type="AlphaFoldDB" id="X1NHN4"/>
<organism evidence="1">
    <name type="scientific">marine sediment metagenome</name>
    <dbReference type="NCBI Taxonomy" id="412755"/>
    <lineage>
        <taxon>unclassified sequences</taxon>
        <taxon>metagenomes</taxon>
        <taxon>ecological metagenomes</taxon>
    </lineage>
</organism>
<dbReference type="EMBL" id="BARV01031961">
    <property type="protein sequence ID" value="GAI43517.1"/>
    <property type="molecule type" value="Genomic_DNA"/>
</dbReference>
<proteinExistence type="predicted"/>
<accession>X1NHN4</accession>
<evidence type="ECO:0000313" key="1">
    <source>
        <dbReference type="EMBL" id="GAI43517.1"/>
    </source>
</evidence>
<name>X1NHN4_9ZZZZ</name>
<protein>
    <submittedName>
        <fullName evidence="1">Uncharacterized protein</fullName>
    </submittedName>
</protein>
<sequence>GAVAVQTLKFRPTGIKTGVNYLQAQSIEVFPAGDTYILRGQGIYFASPTRNSLIHQYFGQDIFMESLGPAVNVVEMAGISIGMNYTVPTTAVNSAMIRLYAHAHVFPSAIRIAGEGCTNLFFFQRAVAPMQNAKVGALRDLRLRVEFGDLGPLYLPLYDA</sequence>
<comment type="caution">
    <text evidence="1">The sequence shown here is derived from an EMBL/GenBank/DDBJ whole genome shotgun (WGS) entry which is preliminary data.</text>
</comment>
<reference evidence="1" key="1">
    <citation type="journal article" date="2014" name="Front. Microbiol.">
        <title>High frequency of phylogenetically diverse reductive dehalogenase-homologous genes in deep subseafloor sedimentary metagenomes.</title>
        <authorList>
            <person name="Kawai M."/>
            <person name="Futagami T."/>
            <person name="Toyoda A."/>
            <person name="Takaki Y."/>
            <person name="Nishi S."/>
            <person name="Hori S."/>
            <person name="Arai W."/>
            <person name="Tsubouchi T."/>
            <person name="Morono Y."/>
            <person name="Uchiyama I."/>
            <person name="Ito T."/>
            <person name="Fujiyama A."/>
            <person name="Inagaki F."/>
            <person name="Takami H."/>
        </authorList>
    </citation>
    <scope>NUCLEOTIDE SEQUENCE</scope>
    <source>
        <strain evidence="1">Expedition CK06-06</strain>
    </source>
</reference>